<dbReference type="Proteomes" id="UP000285961">
    <property type="component" value="Unassembled WGS sequence"/>
</dbReference>
<comment type="caution">
    <text evidence="2">The sequence shown here is derived from an EMBL/GenBank/DDBJ whole genome shotgun (WGS) entry which is preliminary data.</text>
</comment>
<proteinExistence type="predicted"/>
<name>A0A419EU23_9BACT</name>
<protein>
    <submittedName>
        <fullName evidence="2">Uncharacterized protein</fullName>
    </submittedName>
</protein>
<evidence type="ECO:0000313" key="2">
    <source>
        <dbReference type="EMBL" id="RJP67577.1"/>
    </source>
</evidence>
<sequence>MSTKRLYANEFAPAKAQVTLAIVDSFAARRSRKQKRRKTSASSVELAELKMHAEIASLGPVPFARNDGADVSSTGNPATGGVGCSQ</sequence>
<organism evidence="2 3">
    <name type="scientific">Candidatus Abyssobacteria bacterium SURF_17</name>
    <dbReference type="NCBI Taxonomy" id="2093361"/>
    <lineage>
        <taxon>Bacteria</taxon>
        <taxon>Pseudomonadati</taxon>
        <taxon>Candidatus Hydrogenedentota</taxon>
        <taxon>Candidatus Abyssobacteria</taxon>
    </lineage>
</organism>
<feature type="region of interest" description="Disordered" evidence="1">
    <location>
        <begin position="67"/>
        <end position="86"/>
    </location>
</feature>
<dbReference type="EMBL" id="QZKI01000102">
    <property type="protein sequence ID" value="RJP67577.1"/>
    <property type="molecule type" value="Genomic_DNA"/>
</dbReference>
<evidence type="ECO:0000256" key="1">
    <source>
        <dbReference type="SAM" id="MobiDB-lite"/>
    </source>
</evidence>
<accession>A0A419EU23</accession>
<dbReference type="AlphaFoldDB" id="A0A419EU23"/>
<evidence type="ECO:0000313" key="3">
    <source>
        <dbReference type="Proteomes" id="UP000285961"/>
    </source>
</evidence>
<gene>
    <name evidence="2" type="ORF">C4532_14445</name>
</gene>
<reference evidence="2 3" key="1">
    <citation type="journal article" date="2017" name="ISME J.">
        <title>Energy and carbon metabolisms in a deep terrestrial subsurface fluid microbial community.</title>
        <authorList>
            <person name="Momper L."/>
            <person name="Jungbluth S.P."/>
            <person name="Lee M.D."/>
            <person name="Amend J.P."/>
        </authorList>
    </citation>
    <scope>NUCLEOTIDE SEQUENCE [LARGE SCALE GENOMIC DNA]</scope>
    <source>
        <strain evidence="2">SURF_17</strain>
    </source>
</reference>